<evidence type="ECO:0000256" key="1">
    <source>
        <dbReference type="ARBA" id="ARBA00010928"/>
    </source>
</evidence>
<feature type="domain" description="Gfo/Idh/MocA-like oxidoreductase C-terminal" evidence="3">
    <location>
        <begin position="152"/>
        <end position="334"/>
    </location>
</feature>
<sequence>MTNIDTRSPCSVHAPIRVGIVGTGFAAKLRAEMLQTDARAHLVTVAGHTPDKTEAFCEAFGAEAAVSWRKLVERNDLDLVIVCTVNRDHGAIAIAALENDKHVVVEYPLSLDVSEGERAIELATQKQKLLHIEHIELLGGLHQAIKTSLPLIGKVFYTRYVTITAQRSVPKRWTYQHSLFGFPLIGAISRLHRFTDLFGEVTSVNCQTQFWDTQPDFYKACLCNAQLRFANGVLAEAVYGKGETFSQSENVFTIYGEEGTLVFTPESGELIQGENRQKIEVGTRRGLFAKDTDMVLECLLNGTPLYVNNASSLYALKVADAARRSSETRQNVAVINS</sequence>
<dbReference type="EMBL" id="JBBLXS010000076">
    <property type="protein sequence ID" value="MEK0184841.1"/>
    <property type="molecule type" value="Genomic_DNA"/>
</dbReference>
<keyword evidence="5" id="KW-1185">Reference proteome</keyword>
<dbReference type="InterPro" id="IPR000683">
    <property type="entry name" value="Gfo/Idh/MocA-like_OxRdtase_N"/>
</dbReference>
<protein>
    <submittedName>
        <fullName evidence="4">Gfo/Idh/MocA family oxidoreductase</fullName>
    </submittedName>
</protein>
<dbReference type="PANTHER" id="PTHR43377">
    <property type="entry name" value="BILIVERDIN REDUCTASE A"/>
    <property type="match status" value="1"/>
</dbReference>
<evidence type="ECO:0000313" key="4">
    <source>
        <dbReference type="EMBL" id="MEK0184841.1"/>
    </source>
</evidence>
<dbReference type="SUPFAM" id="SSF55347">
    <property type="entry name" value="Glyceraldehyde-3-phosphate dehydrogenase-like, C-terminal domain"/>
    <property type="match status" value="1"/>
</dbReference>
<dbReference type="Gene3D" id="3.30.360.10">
    <property type="entry name" value="Dihydrodipicolinate Reductase, domain 2"/>
    <property type="match status" value="1"/>
</dbReference>
<comment type="caution">
    <text evidence="4">The sequence shown here is derived from an EMBL/GenBank/DDBJ whole genome shotgun (WGS) entry which is preliminary data.</text>
</comment>
<accession>A0ABU8YKC9</accession>
<feature type="domain" description="Gfo/Idh/MocA-like oxidoreductase N-terminal" evidence="2">
    <location>
        <begin position="16"/>
        <end position="134"/>
    </location>
</feature>
<reference evidence="4 5" key="1">
    <citation type="journal article" date="2020" name="Harmful Algae">
        <title>Molecular and morphological characterization of a novel dihydroanatoxin-a producing Microcoleus species (cyanobacteria) from the Russian River, California, USA.</title>
        <authorList>
            <person name="Conklin K.Y."/>
            <person name="Stancheva R."/>
            <person name="Otten T.G."/>
            <person name="Fadness R."/>
            <person name="Boyer G.L."/>
            <person name="Read B."/>
            <person name="Zhang X."/>
            <person name="Sheath R.G."/>
        </authorList>
    </citation>
    <scope>NUCLEOTIDE SEQUENCE [LARGE SCALE GENOMIC DNA]</scope>
    <source>
        <strain evidence="4 5">PTRS2</strain>
    </source>
</reference>
<dbReference type="InterPro" id="IPR051450">
    <property type="entry name" value="Gfo/Idh/MocA_Oxidoreductases"/>
</dbReference>
<dbReference type="PANTHER" id="PTHR43377:SF10">
    <property type="entry name" value="BILIVERDIN REDUCTASE"/>
    <property type="match status" value="1"/>
</dbReference>
<dbReference type="InterPro" id="IPR036291">
    <property type="entry name" value="NAD(P)-bd_dom_sf"/>
</dbReference>
<dbReference type="InterPro" id="IPR004104">
    <property type="entry name" value="Gfo/Idh/MocA-like_OxRdtase_C"/>
</dbReference>
<gene>
    <name evidence="4" type="ORF">WMG39_08215</name>
</gene>
<dbReference type="SUPFAM" id="SSF51735">
    <property type="entry name" value="NAD(P)-binding Rossmann-fold domains"/>
    <property type="match status" value="1"/>
</dbReference>
<proteinExistence type="inferred from homology"/>
<dbReference type="RefSeq" id="WP_340522601.1">
    <property type="nucleotide sequence ID" value="NZ_JBBLXS010000076.1"/>
</dbReference>
<dbReference type="Pfam" id="PF02894">
    <property type="entry name" value="GFO_IDH_MocA_C"/>
    <property type="match status" value="1"/>
</dbReference>
<organism evidence="4 5">
    <name type="scientific">Microcoleus anatoxicus PTRS2</name>
    <dbReference type="NCBI Taxonomy" id="2705321"/>
    <lineage>
        <taxon>Bacteria</taxon>
        <taxon>Bacillati</taxon>
        <taxon>Cyanobacteriota</taxon>
        <taxon>Cyanophyceae</taxon>
        <taxon>Oscillatoriophycideae</taxon>
        <taxon>Oscillatoriales</taxon>
        <taxon>Microcoleaceae</taxon>
        <taxon>Microcoleus</taxon>
        <taxon>Microcoleus anatoxicus</taxon>
    </lineage>
</organism>
<dbReference type="Proteomes" id="UP001384579">
    <property type="component" value="Unassembled WGS sequence"/>
</dbReference>
<evidence type="ECO:0000313" key="5">
    <source>
        <dbReference type="Proteomes" id="UP001384579"/>
    </source>
</evidence>
<dbReference type="Gene3D" id="3.40.50.720">
    <property type="entry name" value="NAD(P)-binding Rossmann-like Domain"/>
    <property type="match status" value="1"/>
</dbReference>
<dbReference type="Pfam" id="PF01408">
    <property type="entry name" value="GFO_IDH_MocA"/>
    <property type="match status" value="1"/>
</dbReference>
<evidence type="ECO:0000259" key="3">
    <source>
        <dbReference type="Pfam" id="PF02894"/>
    </source>
</evidence>
<name>A0ABU8YKC9_9CYAN</name>
<comment type="similarity">
    <text evidence="1">Belongs to the Gfo/Idh/MocA family.</text>
</comment>
<evidence type="ECO:0000259" key="2">
    <source>
        <dbReference type="Pfam" id="PF01408"/>
    </source>
</evidence>